<organism evidence="1 2">
    <name type="scientific">Pyrrhoderma noxium</name>
    <dbReference type="NCBI Taxonomy" id="2282107"/>
    <lineage>
        <taxon>Eukaryota</taxon>
        <taxon>Fungi</taxon>
        <taxon>Dikarya</taxon>
        <taxon>Basidiomycota</taxon>
        <taxon>Agaricomycotina</taxon>
        <taxon>Agaricomycetes</taxon>
        <taxon>Hymenochaetales</taxon>
        <taxon>Hymenochaetaceae</taxon>
        <taxon>Pyrrhoderma</taxon>
    </lineage>
</organism>
<evidence type="ECO:0000313" key="2">
    <source>
        <dbReference type="Proteomes" id="UP000217199"/>
    </source>
</evidence>
<evidence type="ECO:0000313" key="1">
    <source>
        <dbReference type="EMBL" id="PAV19031.1"/>
    </source>
</evidence>
<dbReference type="Proteomes" id="UP000217199">
    <property type="component" value="Unassembled WGS sequence"/>
</dbReference>
<comment type="caution">
    <text evidence="1">The sequence shown here is derived from an EMBL/GenBank/DDBJ whole genome shotgun (WGS) entry which is preliminary data.</text>
</comment>
<dbReference type="AlphaFoldDB" id="A0A286UHF1"/>
<protein>
    <recommendedName>
        <fullName evidence="3">F-box domain-containing protein</fullName>
    </recommendedName>
</protein>
<accession>A0A286UHF1</accession>
<evidence type="ECO:0008006" key="3">
    <source>
        <dbReference type="Google" id="ProtNLM"/>
    </source>
</evidence>
<dbReference type="SUPFAM" id="SSF52058">
    <property type="entry name" value="L domain-like"/>
    <property type="match status" value="1"/>
</dbReference>
<keyword evidence="2" id="KW-1185">Reference proteome</keyword>
<gene>
    <name evidence="1" type="ORF">PNOK_0587500</name>
</gene>
<reference evidence="1 2" key="1">
    <citation type="journal article" date="2017" name="Mol. Ecol.">
        <title>Comparative and population genomic landscape of Phellinus noxius: A hypervariable fungus causing root rot in trees.</title>
        <authorList>
            <person name="Chung C.L."/>
            <person name="Lee T.J."/>
            <person name="Akiba M."/>
            <person name="Lee H.H."/>
            <person name="Kuo T.H."/>
            <person name="Liu D."/>
            <person name="Ke H.M."/>
            <person name="Yokoi T."/>
            <person name="Roa M.B."/>
            <person name="Lu M.J."/>
            <person name="Chang Y.Y."/>
            <person name="Ann P.J."/>
            <person name="Tsai J.N."/>
            <person name="Chen C.Y."/>
            <person name="Tzean S.S."/>
            <person name="Ota Y."/>
            <person name="Hattori T."/>
            <person name="Sahashi N."/>
            <person name="Liou R.F."/>
            <person name="Kikuchi T."/>
            <person name="Tsai I.J."/>
        </authorList>
    </citation>
    <scope>NUCLEOTIDE SEQUENCE [LARGE SCALE GENOMIC DNA]</scope>
    <source>
        <strain evidence="1 2">FFPRI411160</strain>
    </source>
</reference>
<name>A0A286UHF1_9AGAM</name>
<dbReference type="InParanoid" id="A0A286UHF1"/>
<dbReference type="EMBL" id="NBII01000005">
    <property type="protein sequence ID" value="PAV19031.1"/>
    <property type="molecule type" value="Genomic_DNA"/>
</dbReference>
<proteinExistence type="predicted"/>
<sequence>MSGFKYVMLEVFEPICLLLAEEYLTYKHPLLSLRDSCKAMRDLLEDMHVVWATVRLSIPEDDVSRRVLMKLLKGWIARAGEAPLDYLVEYKSQMYHDKDHQLLRKVFTMLCECDWKCVQIYLKLQCESKDSIQLDLRSFTSLKALDLYCSGTSLVLTCPEESAISSSSTACLTKLTELDLGCCIPERIGALLSLCPNLQRLSLCNQDTMEREVNFSSPINLDHLTYLQCTSDMYSASASKLFAPKLEEVWYIDSLADPESTDVFEGFLEWVTPELKILKIYDLENLSGRTAFKKLKSLTEFQVIESSTSIDFIYLLKEDGEKMALPSVETISLSSYGDDAHRRTLSEMLAFRYRYMKKEGKEFEAKITSDDCTLNWFTADLRGCIIEGFHLIIEIDFGSFDLEVTALQLAMDQKVIERNDDLLEGYLKGKGLELVDLSKYELFKEYT</sequence>
<dbReference type="InterPro" id="IPR032675">
    <property type="entry name" value="LRR_dom_sf"/>
</dbReference>
<dbReference type="Gene3D" id="3.80.10.10">
    <property type="entry name" value="Ribonuclease Inhibitor"/>
    <property type="match status" value="1"/>
</dbReference>